<keyword evidence="4 6" id="KW-0732">Signal</keyword>
<accession>A0A9W7ME65</accession>
<evidence type="ECO:0000256" key="6">
    <source>
        <dbReference type="SAM" id="SignalP"/>
    </source>
</evidence>
<protein>
    <submittedName>
        <fullName evidence="7">Uncharacterized protein</fullName>
    </submittedName>
</protein>
<gene>
    <name evidence="7" type="ORF">HRI_003362800</name>
</gene>
<evidence type="ECO:0000256" key="2">
    <source>
        <dbReference type="ARBA" id="ARBA00005679"/>
    </source>
</evidence>
<evidence type="ECO:0000256" key="3">
    <source>
        <dbReference type="ARBA" id="ARBA00022525"/>
    </source>
</evidence>
<dbReference type="GO" id="GO:0016671">
    <property type="term" value="F:oxidoreductase activity, acting on a sulfur group of donors, disulfide as acceptor"/>
    <property type="evidence" value="ECO:0007669"/>
    <property type="project" value="InterPro"/>
</dbReference>
<comment type="similarity">
    <text evidence="2">Belongs to the GILT family.</text>
</comment>
<comment type="subcellular location">
    <subcellularLocation>
        <location evidence="1">Secreted</location>
    </subcellularLocation>
</comment>
<dbReference type="PANTHER" id="PTHR13234">
    <property type="entry name" value="GAMMA-INTERFERON INDUCIBLE LYSOSOMAL THIOL REDUCTASE GILT"/>
    <property type="match status" value="1"/>
</dbReference>
<evidence type="ECO:0000256" key="4">
    <source>
        <dbReference type="ARBA" id="ARBA00022729"/>
    </source>
</evidence>
<proteinExistence type="inferred from homology"/>
<dbReference type="InterPro" id="IPR004911">
    <property type="entry name" value="Interferon-induced_GILT"/>
</dbReference>
<dbReference type="AlphaFoldDB" id="A0A9W7ME65"/>
<dbReference type="EMBL" id="BSYR01000030">
    <property type="protein sequence ID" value="GMI96934.1"/>
    <property type="molecule type" value="Genomic_DNA"/>
</dbReference>
<dbReference type="PANTHER" id="PTHR13234:SF8">
    <property type="entry name" value="GAMMA-INTERFERON-INDUCIBLE LYSOSOMAL THIOL REDUCTASE"/>
    <property type="match status" value="1"/>
</dbReference>
<sequence>MAAYQPGVAFSALCCLFLLGSASRITLPSDSNKVSLVLYYESLCPFSANFIVNYLPKLFQDDLISVVDLRLVPWGNAKLKGNDTFECQHGPAECLLNTVEACALDAWPKLNDHFPFIYCVEALVFKSKYFEWESCFEKLGLEAKPVNDCYSSELGKKLDLQYAAETNALEPPHKYVPWVVVDGQPLYEDYENYLSYVCKAYKGAAVPKACGGLTFNRIQDKETIHPVCYREMPASTLSSRTESTIMSWIQKMTTSMQVYITHSSSFKQLAQELTGYRDQTVPIPAAAAKVVPDIGIEDQGEMFPDLTSTLFTDSSPFKLLDDQAFRLNDMNRIAELLRTDDREMSDLSTSEGQTDWLAW</sequence>
<evidence type="ECO:0000313" key="8">
    <source>
        <dbReference type="Proteomes" id="UP001165190"/>
    </source>
</evidence>
<name>A0A9W7ME65_HIBTR</name>
<evidence type="ECO:0000256" key="5">
    <source>
        <dbReference type="ARBA" id="ARBA00023180"/>
    </source>
</evidence>
<feature type="signal peptide" evidence="6">
    <location>
        <begin position="1"/>
        <end position="22"/>
    </location>
</feature>
<evidence type="ECO:0000256" key="1">
    <source>
        <dbReference type="ARBA" id="ARBA00004613"/>
    </source>
</evidence>
<comment type="caution">
    <text evidence="7">The sequence shown here is derived from an EMBL/GenBank/DDBJ whole genome shotgun (WGS) entry which is preliminary data.</text>
</comment>
<dbReference type="GO" id="GO:0005576">
    <property type="term" value="C:extracellular region"/>
    <property type="evidence" value="ECO:0007669"/>
    <property type="project" value="UniProtKB-SubCell"/>
</dbReference>
<keyword evidence="3" id="KW-0964">Secreted</keyword>
<keyword evidence="8" id="KW-1185">Reference proteome</keyword>
<dbReference type="Proteomes" id="UP001165190">
    <property type="component" value="Unassembled WGS sequence"/>
</dbReference>
<dbReference type="OrthoDB" id="958254at2759"/>
<evidence type="ECO:0000313" key="7">
    <source>
        <dbReference type="EMBL" id="GMI96934.1"/>
    </source>
</evidence>
<organism evidence="7 8">
    <name type="scientific">Hibiscus trionum</name>
    <name type="common">Flower of an hour</name>
    <dbReference type="NCBI Taxonomy" id="183268"/>
    <lineage>
        <taxon>Eukaryota</taxon>
        <taxon>Viridiplantae</taxon>
        <taxon>Streptophyta</taxon>
        <taxon>Embryophyta</taxon>
        <taxon>Tracheophyta</taxon>
        <taxon>Spermatophyta</taxon>
        <taxon>Magnoliopsida</taxon>
        <taxon>eudicotyledons</taxon>
        <taxon>Gunneridae</taxon>
        <taxon>Pentapetalae</taxon>
        <taxon>rosids</taxon>
        <taxon>malvids</taxon>
        <taxon>Malvales</taxon>
        <taxon>Malvaceae</taxon>
        <taxon>Malvoideae</taxon>
        <taxon>Hibiscus</taxon>
    </lineage>
</organism>
<dbReference type="Pfam" id="PF03227">
    <property type="entry name" value="GILT"/>
    <property type="match status" value="1"/>
</dbReference>
<feature type="chain" id="PRO_5040754517" evidence="6">
    <location>
        <begin position="23"/>
        <end position="359"/>
    </location>
</feature>
<keyword evidence="5" id="KW-0325">Glycoprotein</keyword>
<reference evidence="7" key="1">
    <citation type="submission" date="2023-05" db="EMBL/GenBank/DDBJ databases">
        <title>Genome and transcriptome analyses reveal genes involved in the formation of fine ridges on petal epidermal cells in Hibiscus trionum.</title>
        <authorList>
            <person name="Koshimizu S."/>
            <person name="Masuda S."/>
            <person name="Ishii T."/>
            <person name="Shirasu K."/>
            <person name="Hoshino A."/>
            <person name="Arita M."/>
        </authorList>
    </citation>
    <scope>NUCLEOTIDE SEQUENCE</scope>
    <source>
        <strain evidence="7">Hamamatsu line</strain>
    </source>
</reference>